<dbReference type="EMBL" id="JAAEJV010000040">
    <property type="protein sequence ID" value="MBF5059773.1"/>
    <property type="molecule type" value="Genomic_DNA"/>
</dbReference>
<dbReference type="Gene3D" id="1.10.10.10">
    <property type="entry name" value="Winged helix-like DNA-binding domain superfamily/Winged helix DNA-binding domain"/>
    <property type="match status" value="1"/>
</dbReference>
<dbReference type="PANTHER" id="PTHR13504">
    <property type="entry name" value="FIDO DOMAIN-CONTAINING PROTEIN DDB_G0283145"/>
    <property type="match status" value="1"/>
</dbReference>
<dbReference type="Gene3D" id="1.10.3290.10">
    <property type="entry name" value="Fido-like domain"/>
    <property type="match status" value="1"/>
</dbReference>
<gene>
    <name evidence="2" type="ORF">NEPTK9_001291</name>
</gene>
<protein>
    <recommendedName>
        <fullName evidence="1">Fido domain-containing protein</fullName>
    </recommendedName>
</protein>
<evidence type="ECO:0000313" key="3">
    <source>
        <dbReference type="Proteomes" id="UP001194714"/>
    </source>
</evidence>
<accession>A0ABS0B058</accession>
<dbReference type="PROSITE" id="PS51459">
    <property type="entry name" value="FIDO"/>
    <property type="match status" value="1"/>
</dbReference>
<sequence>MPWNWELPDWPQFSFDSDAIREAEKEFLLNIGSASGFLKSLGEEDCNRFIVEILSLEGLESSRIEGEILDRASLQSSIKHHFGLDGKKIKDGYKEARVAELLVNVYETFEAPLTHEMLWKWHGTLFDGKTLIHDLGKYRTHSAPMQIISARNWVPKVFFEAPPSAQVFDEMEAFIDWFNHSRETESILGRAAVAHIYFESIHPFEDGNGRIGRLLIEKVFSQGVGRSVLIAISKVFERGRKDYYLELGKCNESLEVQDWVEFFSKSALLAQKESVDLLYFLIEKAKMLIALSEKINARQEKVLLRMFAEGPMGFKGGLSAENYIAITQVSRATATRDLADLVQKGALVKTGELRHTRYFLNISPRD</sequence>
<dbReference type="InterPro" id="IPR036388">
    <property type="entry name" value="WH-like_DNA-bd_sf"/>
</dbReference>
<dbReference type="Pfam" id="PF13776">
    <property type="entry name" value="DUF4172"/>
    <property type="match status" value="1"/>
</dbReference>
<dbReference type="Proteomes" id="UP001194714">
    <property type="component" value="Unassembled WGS sequence"/>
</dbReference>
<evidence type="ECO:0000313" key="2">
    <source>
        <dbReference type="EMBL" id="MBF5059773.1"/>
    </source>
</evidence>
<proteinExistence type="predicted"/>
<organism evidence="2 3">
    <name type="scientific">Candidatus Neptunichlamydia vexilliferae</name>
    <dbReference type="NCBI Taxonomy" id="1651774"/>
    <lineage>
        <taxon>Bacteria</taxon>
        <taxon>Pseudomonadati</taxon>
        <taxon>Chlamydiota</taxon>
        <taxon>Chlamydiia</taxon>
        <taxon>Parachlamydiales</taxon>
        <taxon>Simkaniaceae</taxon>
        <taxon>Candidatus Neptunichlamydia</taxon>
    </lineage>
</organism>
<dbReference type="InterPro" id="IPR003812">
    <property type="entry name" value="Fido"/>
</dbReference>
<reference evidence="2 3" key="1">
    <citation type="submission" date="2020-01" db="EMBL/GenBank/DDBJ databases">
        <title>Draft genome sequence of Cand. Neptunochlamydia vexilliferae K9.</title>
        <authorList>
            <person name="Schulz F."/>
            <person name="Koestlbacher S."/>
            <person name="Wascher F."/>
            <person name="Pizzetti I."/>
            <person name="Horn M."/>
        </authorList>
    </citation>
    <scope>NUCLEOTIDE SEQUENCE [LARGE SCALE GENOMIC DNA]</scope>
    <source>
        <strain evidence="2 3">K9</strain>
    </source>
</reference>
<name>A0ABS0B058_9BACT</name>
<dbReference type="InterPro" id="IPR040198">
    <property type="entry name" value="Fido_containing"/>
</dbReference>
<dbReference type="RefSeq" id="WP_194848085.1">
    <property type="nucleotide sequence ID" value="NZ_JAAEJV010000040.1"/>
</dbReference>
<dbReference type="InterPro" id="IPR025230">
    <property type="entry name" value="DUF4172"/>
</dbReference>
<keyword evidence="3" id="KW-1185">Reference proteome</keyword>
<dbReference type="SUPFAM" id="SSF140931">
    <property type="entry name" value="Fic-like"/>
    <property type="match status" value="1"/>
</dbReference>
<feature type="domain" description="Fido" evidence="1">
    <location>
        <begin position="113"/>
        <end position="265"/>
    </location>
</feature>
<dbReference type="PANTHER" id="PTHR13504:SF33">
    <property type="entry name" value="FIC FAMILY PROTEIN"/>
    <property type="match status" value="1"/>
</dbReference>
<evidence type="ECO:0000259" key="1">
    <source>
        <dbReference type="PROSITE" id="PS51459"/>
    </source>
</evidence>
<dbReference type="InterPro" id="IPR036597">
    <property type="entry name" value="Fido-like_dom_sf"/>
</dbReference>
<comment type="caution">
    <text evidence="2">The sequence shown here is derived from an EMBL/GenBank/DDBJ whole genome shotgun (WGS) entry which is preliminary data.</text>
</comment>
<dbReference type="Pfam" id="PF02661">
    <property type="entry name" value="Fic"/>
    <property type="match status" value="1"/>
</dbReference>